<evidence type="ECO:0000256" key="9">
    <source>
        <dbReference type="ARBA" id="ARBA00022670"/>
    </source>
</evidence>
<evidence type="ECO:0000256" key="18">
    <source>
        <dbReference type="ARBA" id="ARBA00023180"/>
    </source>
</evidence>
<evidence type="ECO:0000256" key="3">
    <source>
        <dbReference type="ARBA" id="ARBA00004555"/>
    </source>
</evidence>
<dbReference type="SUPFAM" id="SSF53187">
    <property type="entry name" value="Zn-dependent exopeptidases"/>
    <property type="match status" value="1"/>
</dbReference>
<evidence type="ECO:0000256" key="10">
    <source>
        <dbReference type="ARBA" id="ARBA00022723"/>
    </source>
</evidence>
<name>A0A1B6D5B2_9HEMI</name>
<evidence type="ECO:0000256" key="13">
    <source>
        <dbReference type="ARBA" id="ARBA00022824"/>
    </source>
</evidence>
<evidence type="ECO:0000256" key="14">
    <source>
        <dbReference type="ARBA" id="ARBA00022833"/>
    </source>
</evidence>
<evidence type="ECO:0000256" key="7">
    <source>
        <dbReference type="ARBA" id="ARBA00022525"/>
    </source>
</evidence>
<evidence type="ECO:0000313" key="25">
    <source>
        <dbReference type="EMBL" id="JAS36978.1"/>
    </source>
</evidence>
<dbReference type="GO" id="GO:0005794">
    <property type="term" value="C:Golgi apparatus"/>
    <property type="evidence" value="ECO:0007669"/>
    <property type="project" value="UniProtKB-SubCell"/>
</dbReference>
<dbReference type="Pfam" id="PF04389">
    <property type="entry name" value="Peptidase_M28"/>
    <property type="match status" value="1"/>
</dbReference>
<comment type="subcellular location">
    <subcellularLocation>
        <location evidence="1">Endoplasmic reticulum</location>
    </subcellularLocation>
    <subcellularLocation>
        <location evidence="3">Golgi apparatus</location>
    </subcellularLocation>
    <subcellularLocation>
        <location evidence="2">Lysosome</location>
    </subcellularLocation>
    <subcellularLocation>
        <location evidence="4">Secreted</location>
    </subcellularLocation>
</comment>
<proteinExistence type="inferred from homology"/>
<comment type="subunit">
    <text evidence="20">Homodimer. The monomeric form is inactive while the homodimer is active.</text>
</comment>
<evidence type="ECO:0000256" key="6">
    <source>
        <dbReference type="ARBA" id="ARBA00014116"/>
    </source>
</evidence>
<dbReference type="Gene3D" id="3.50.30.30">
    <property type="match status" value="1"/>
</dbReference>
<dbReference type="FunFam" id="3.40.630.10:FF:000036">
    <property type="entry name" value="Carboxypeptidase Q"/>
    <property type="match status" value="1"/>
</dbReference>
<dbReference type="GO" id="GO:0005783">
    <property type="term" value="C:endoplasmic reticulum"/>
    <property type="evidence" value="ECO:0007669"/>
    <property type="project" value="UniProtKB-SubCell"/>
</dbReference>
<keyword evidence="12" id="KW-0378">Hydrolase</keyword>
<keyword evidence="18" id="KW-0325">Glycoprotein</keyword>
<reference evidence="24" key="1">
    <citation type="submission" date="2015-12" db="EMBL/GenBank/DDBJ databases">
        <title>De novo transcriptome assembly of four potential Pierce s Disease insect vectors from Arizona vineyards.</title>
        <authorList>
            <person name="Tassone E.E."/>
        </authorList>
    </citation>
    <scope>NUCLEOTIDE SEQUENCE</scope>
</reference>
<dbReference type="EMBL" id="GEDC01016472">
    <property type="protein sequence ID" value="JAS20826.1"/>
    <property type="molecule type" value="Transcribed_RNA"/>
</dbReference>
<keyword evidence="11 22" id="KW-0732">Signal</keyword>
<evidence type="ECO:0000259" key="23">
    <source>
        <dbReference type="Pfam" id="PF04389"/>
    </source>
</evidence>
<keyword evidence="8" id="KW-0121">Carboxypeptidase</keyword>
<keyword evidence="16" id="KW-0482">Metalloprotease</keyword>
<keyword evidence="9" id="KW-0645">Protease</keyword>
<dbReference type="PANTHER" id="PTHR12053">
    <property type="entry name" value="PROTEASE FAMILY M28 PLASMA GLUTAMATE CARBOXYPEPTIDASE-RELATED"/>
    <property type="match status" value="1"/>
</dbReference>
<evidence type="ECO:0000256" key="5">
    <source>
        <dbReference type="ARBA" id="ARBA00010918"/>
    </source>
</evidence>
<evidence type="ECO:0000256" key="19">
    <source>
        <dbReference type="ARBA" id="ARBA00023228"/>
    </source>
</evidence>
<feature type="signal peptide" evidence="22">
    <location>
        <begin position="1"/>
        <end position="31"/>
    </location>
</feature>
<feature type="chain" id="PRO_5008580963" description="Carboxypeptidase Q" evidence="22">
    <location>
        <begin position="32"/>
        <end position="501"/>
    </location>
</feature>
<evidence type="ECO:0000256" key="8">
    <source>
        <dbReference type="ARBA" id="ARBA00022645"/>
    </source>
</evidence>
<dbReference type="GO" id="GO:0046872">
    <property type="term" value="F:metal ion binding"/>
    <property type="evidence" value="ECO:0007669"/>
    <property type="project" value="UniProtKB-KW"/>
</dbReference>
<keyword evidence="13" id="KW-0256">Endoplasmic reticulum</keyword>
<evidence type="ECO:0000256" key="4">
    <source>
        <dbReference type="ARBA" id="ARBA00004613"/>
    </source>
</evidence>
<protein>
    <recommendedName>
        <fullName evidence="6">Carboxypeptidase Q</fullName>
    </recommendedName>
    <alternativeName>
        <fullName evidence="21">Plasma glutamate carboxypeptidase</fullName>
    </alternativeName>
</protein>
<dbReference type="FunFam" id="3.50.30.30:FF:000009">
    <property type="entry name" value="Carboxypeptidase Q"/>
    <property type="match status" value="1"/>
</dbReference>
<dbReference type="GO" id="GO:0006508">
    <property type="term" value="P:proteolysis"/>
    <property type="evidence" value="ECO:0007669"/>
    <property type="project" value="UniProtKB-KW"/>
</dbReference>
<evidence type="ECO:0000256" key="16">
    <source>
        <dbReference type="ARBA" id="ARBA00023049"/>
    </source>
</evidence>
<keyword evidence="17" id="KW-0865">Zymogen</keyword>
<keyword evidence="10" id="KW-0479">Metal-binding</keyword>
<evidence type="ECO:0000256" key="11">
    <source>
        <dbReference type="ARBA" id="ARBA00022729"/>
    </source>
</evidence>
<dbReference type="CDD" id="cd03883">
    <property type="entry name" value="M28_Pgcp_like"/>
    <property type="match status" value="1"/>
</dbReference>
<evidence type="ECO:0000256" key="20">
    <source>
        <dbReference type="ARBA" id="ARBA00025833"/>
    </source>
</evidence>
<dbReference type="GO" id="GO:0005615">
    <property type="term" value="C:extracellular space"/>
    <property type="evidence" value="ECO:0007669"/>
    <property type="project" value="TreeGrafter"/>
</dbReference>
<evidence type="ECO:0000256" key="2">
    <source>
        <dbReference type="ARBA" id="ARBA00004371"/>
    </source>
</evidence>
<keyword evidence="19" id="KW-0458">Lysosome</keyword>
<feature type="domain" description="Peptidase M28" evidence="23">
    <location>
        <begin position="287"/>
        <end position="472"/>
    </location>
</feature>
<dbReference type="GO" id="GO:0004180">
    <property type="term" value="F:carboxypeptidase activity"/>
    <property type="evidence" value="ECO:0007669"/>
    <property type="project" value="UniProtKB-KW"/>
</dbReference>
<dbReference type="GO" id="GO:0005764">
    <property type="term" value="C:lysosome"/>
    <property type="evidence" value="ECO:0007669"/>
    <property type="project" value="UniProtKB-SubCell"/>
</dbReference>
<evidence type="ECO:0000256" key="15">
    <source>
        <dbReference type="ARBA" id="ARBA00023034"/>
    </source>
</evidence>
<dbReference type="AlphaFoldDB" id="A0A1B6D5B2"/>
<dbReference type="GO" id="GO:0043171">
    <property type="term" value="P:peptide catabolic process"/>
    <property type="evidence" value="ECO:0007669"/>
    <property type="project" value="TreeGrafter"/>
</dbReference>
<organism evidence="24">
    <name type="scientific">Clastoptera arizonana</name>
    <name type="common">Arizona spittle bug</name>
    <dbReference type="NCBI Taxonomy" id="38151"/>
    <lineage>
        <taxon>Eukaryota</taxon>
        <taxon>Metazoa</taxon>
        <taxon>Ecdysozoa</taxon>
        <taxon>Arthropoda</taxon>
        <taxon>Hexapoda</taxon>
        <taxon>Insecta</taxon>
        <taxon>Pterygota</taxon>
        <taxon>Neoptera</taxon>
        <taxon>Paraneoptera</taxon>
        <taxon>Hemiptera</taxon>
        <taxon>Auchenorrhyncha</taxon>
        <taxon>Cercopoidea</taxon>
        <taxon>Clastopteridae</taxon>
        <taxon>Clastoptera</taxon>
    </lineage>
</organism>
<evidence type="ECO:0000256" key="22">
    <source>
        <dbReference type="SAM" id="SignalP"/>
    </source>
</evidence>
<accession>A0A1B6D5B2</accession>
<evidence type="ECO:0000313" key="24">
    <source>
        <dbReference type="EMBL" id="JAS20826.1"/>
    </source>
</evidence>
<sequence length="501" mass="55858">MLVTMVMYNMYPRLVLLILLNLLVFLLCAESSFLNNEVNEHDLKNKKCNLSPQIKEEILNYKHVVNKIFKTINEDFKGKTWSALSTFTDKFGNRISGTENLENAIDYMLNLSQKSGLENVHGEEVMVPHWVRGKENATLIKPRVQNIAMLGLGSSIGTPQQGITANVIVVKSFEELKNKSSLVKDKIVVYNEEYVSYGETVKYRSIGAVEAAKFGAVASLIRSITPFSINSPHTGMQSYDSNVPKIPAAAITIEDAEMMQRMQDRGEEIIISLFMEAKTLPDTKSRNTVADIRGSSNPEKVVIVSGHIDSWDVGQGAMDDGGGALISWFTPVLLKYLNLRPKRTVRAILWTAEEEGYIGAAQYYKDHINETKNFMAMMESDEGTFNPQGLEFSGTNKGGCIVQEILKLMEPINATKFKESPVVGSDISLWANKVPTLSLLNDNSKYFWFHHSNGDTMTVENADDLDKCLGLFAATSYIIADMSIDFPGLPNNSNHNNFSFI</sequence>
<keyword evidence="15" id="KW-0333">Golgi apparatus</keyword>
<keyword evidence="7" id="KW-0964">Secreted</keyword>
<keyword evidence="14" id="KW-0862">Zinc</keyword>
<dbReference type="InterPro" id="IPR039866">
    <property type="entry name" value="CPQ"/>
</dbReference>
<dbReference type="Gene3D" id="3.40.630.10">
    <property type="entry name" value="Zn peptidases"/>
    <property type="match status" value="1"/>
</dbReference>
<evidence type="ECO:0000256" key="12">
    <source>
        <dbReference type="ARBA" id="ARBA00022801"/>
    </source>
</evidence>
<gene>
    <name evidence="25" type="ORF">g.14464</name>
    <name evidence="24" type="ORF">g.14465</name>
</gene>
<evidence type="ECO:0000256" key="1">
    <source>
        <dbReference type="ARBA" id="ARBA00004240"/>
    </source>
</evidence>
<dbReference type="InterPro" id="IPR007484">
    <property type="entry name" value="Peptidase_M28"/>
</dbReference>
<dbReference type="GO" id="GO:0070573">
    <property type="term" value="F:metallodipeptidase activity"/>
    <property type="evidence" value="ECO:0007669"/>
    <property type="project" value="InterPro"/>
</dbReference>
<comment type="similarity">
    <text evidence="5">Belongs to the peptidase M28 family.</text>
</comment>
<dbReference type="PANTHER" id="PTHR12053:SF3">
    <property type="entry name" value="CARBOXYPEPTIDASE Q"/>
    <property type="match status" value="1"/>
</dbReference>
<dbReference type="EMBL" id="GEDC01000320">
    <property type="protein sequence ID" value="JAS36978.1"/>
    <property type="molecule type" value="Transcribed_RNA"/>
</dbReference>
<evidence type="ECO:0000256" key="21">
    <source>
        <dbReference type="ARBA" id="ARBA00033328"/>
    </source>
</evidence>
<evidence type="ECO:0000256" key="17">
    <source>
        <dbReference type="ARBA" id="ARBA00023145"/>
    </source>
</evidence>